<organism evidence="1 2">
    <name type="scientific">Catharanthus roseus</name>
    <name type="common">Madagascar periwinkle</name>
    <name type="synonym">Vinca rosea</name>
    <dbReference type="NCBI Taxonomy" id="4058"/>
    <lineage>
        <taxon>Eukaryota</taxon>
        <taxon>Viridiplantae</taxon>
        <taxon>Streptophyta</taxon>
        <taxon>Embryophyta</taxon>
        <taxon>Tracheophyta</taxon>
        <taxon>Spermatophyta</taxon>
        <taxon>Magnoliopsida</taxon>
        <taxon>eudicotyledons</taxon>
        <taxon>Gunneridae</taxon>
        <taxon>Pentapetalae</taxon>
        <taxon>asterids</taxon>
        <taxon>lamiids</taxon>
        <taxon>Gentianales</taxon>
        <taxon>Apocynaceae</taxon>
        <taxon>Rauvolfioideae</taxon>
        <taxon>Vinceae</taxon>
        <taxon>Catharanthinae</taxon>
        <taxon>Catharanthus</taxon>
    </lineage>
</organism>
<dbReference type="Proteomes" id="UP001060085">
    <property type="component" value="Linkage Group LG08"/>
</dbReference>
<evidence type="ECO:0000313" key="1">
    <source>
        <dbReference type="EMBL" id="KAI5648425.1"/>
    </source>
</evidence>
<evidence type="ECO:0000313" key="2">
    <source>
        <dbReference type="Proteomes" id="UP001060085"/>
    </source>
</evidence>
<sequence length="78" mass="8883">MEKKFFCILLLLFIVSISYEGGVVKFGEGKMCGSPSDKFRWLCVDHQKCVAICESEGFEYGKCEGLRRRCICFKACPL</sequence>
<reference evidence="2" key="1">
    <citation type="journal article" date="2023" name="Nat. Plants">
        <title>Single-cell RNA sequencing provides a high-resolution roadmap for understanding the multicellular compartmentation of specialized metabolism.</title>
        <authorList>
            <person name="Sun S."/>
            <person name="Shen X."/>
            <person name="Li Y."/>
            <person name="Li Y."/>
            <person name="Wang S."/>
            <person name="Li R."/>
            <person name="Zhang H."/>
            <person name="Shen G."/>
            <person name="Guo B."/>
            <person name="Wei J."/>
            <person name="Xu J."/>
            <person name="St-Pierre B."/>
            <person name="Chen S."/>
            <person name="Sun C."/>
        </authorList>
    </citation>
    <scope>NUCLEOTIDE SEQUENCE [LARGE SCALE GENOMIC DNA]</scope>
</reference>
<name>A0ACB9ZLE5_CATRO</name>
<comment type="caution">
    <text evidence="1">The sequence shown here is derived from an EMBL/GenBank/DDBJ whole genome shotgun (WGS) entry which is preliminary data.</text>
</comment>
<keyword evidence="2" id="KW-1185">Reference proteome</keyword>
<gene>
    <name evidence="1" type="ORF">M9H77_34430</name>
</gene>
<dbReference type="EMBL" id="CM044708">
    <property type="protein sequence ID" value="KAI5648425.1"/>
    <property type="molecule type" value="Genomic_DNA"/>
</dbReference>
<accession>A0ACB9ZLE5</accession>
<proteinExistence type="predicted"/>
<protein>
    <submittedName>
        <fullName evidence="1">Uncharacterized protein</fullName>
    </submittedName>
</protein>